<evidence type="ECO:0000256" key="4">
    <source>
        <dbReference type="ARBA" id="ARBA00022764"/>
    </source>
</evidence>
<sequence length="396" mass="45075">MKRRSFLYGASALALGQLVAGCNSRQQASLRVRLLQDSIPAQLVAEFRKALDQSAAVKFDPEEQLQDLFTRLKAWKQQAEKKDEKSQWAIPFVGSKKTLVPDLVTLGDYWLESAIQQGLIQPLQVEGLRGWQQLPQAWQEIVKRDRQGQLSNTGEVWGAPYRWGTTVIAYRRDKFRELGWTPKDWSDLWRPELRDRISVVDQPREVIGLTLKKLGRSYNTTNLSQVQDLKEELLALHQQVKFYSSDYYLQPLALEDTWVAVGWSTDVIPVRANDRQIDAIVPLSGTALWADLWVQPASAAVDSNTTGTQEQQSLIQQWIDFCWQPKPANEISLFSNAASPIVTTLNPANIPQDVRENPVLLPDNSVLDKSEFLQPLPKAVDEEYQALWKEIRTVRG</sequence>
<name>A0A951PQE0_9CYAN</name>
<proteinExistence type="predicted"/>
<accession>A0A951PQE0</accession>
<keyword evidence="2" id="KW-0813">Transport</keyword>
<dbReference type="Pfam" id="PF13343">
    <property type="entry name" value="SBP_bac_6"/>
    <property type="match status" value="1"/>
</dbReference>
<dbReference type="GO" id="GO:0019808">
    <property type="term" value="F:polyamine binding"/>
    <property type="evidence" value="ECO:0007669"/>
    <property type="project" value="InterPro"/>
</dbReference>
<dbReference type="SUPFAM" id="SSF53850">
    <property type="entry name" value="Periplasmic binding protein-like II"/>
    <property type="match status" value="1"/>
</dbReference>
<evidence type="ECO:0000256" key="3">
    <source>
        <dbReference type="ARBA" id="ARBA00022729"/>
    </source>
</evidence>
<evidence type="ECO:0000256" key="2">
    <source>
        <dbReference type="ARBA" id="ARBA00022448"/>
    </source>
</evidence>
<dbReference type="PRINTS" id="PR00909">
    <property type="entry name" value="SPERMDNBNDNG"/>
</dbReference>
<comment type="caution">
    <text evidence="5">The sequence shown here is derived from an EMBL/GenBank/DDBJ whole genome shotgun (WGS) entry which is preliminary data.</text>
</comment>
<dbReference type="PANTHER" id="PTHR30222:SF17">
    <property type="entry name" value="SPERMIDINE_PUTRESCINE-BINDING PERIPLASMIC PROTEIN"/>
    <property type="match status" value="1"/>
</dbReference>
<evidence type="ECO:0000313" key="5">
    <source>
        <dbReference type="EMBL" id="MBW4547713.1"/>
    </source>
</evidence>
<reference evidence="5" key="1">
    <citation type="submission" date="2021-05" db="EMBL/GenBank/DDBJ databases">
        <authorList>
            <person name="Pietrasiak N."/>
            <person name="Ward R."/>
            <person name="Stajich J.E."/>
            <person name="Kurbessoian T."/>
        </authorList>
    </citation>
    <scope>NUCLEOTIDE SEQUENCE</scope>
    <source>
        <strain evidence="5">CPER-KK1</strain>
    </source>
</reference>
<dbReference type="PANTHER" id="PTHR30222">
    <property type="entry name" value="SPERMIDINE/PUTRESCINE-BINDING PERIPLASMIC PROTEIN"/>
    <property type="match status" value="1"/>
</dbReference>
<evidence type="ECO:0000313" key="6">
    <source>
        <dbReference type="Proteomes" id="UP000753908"/>
    </source>
</evidence>
<organism evidence="5 6">
    <name type="scientific">Symplocastrum torsivum CPER-KK1</name>
    <dbReference type="NCBI Taxonomy" id="450513"/>
    <lineage>
        <taxon>Bacteria</taxon>
        <taxon>Bacillati</taxon>
        <taxon>Cyanobacteriota</taxon>
        <taxon>Cyanophyceae</taxon>
        <taxon>Oscillatoriophycideae</taxon>
        <taxon>Oscillatoriales</taxon>
        <taxon>Microcoleaceae</taxon>
        <taxon>Symplocastrum</taxon>
    </lineage>
</organism>
<evidence type="ECO:0000256" key="1">
    <source>
        <dbReference type="ARBA" id="ARBA00004418"/>
    </source>
</evidence>
<dbReference type="PROSITE" id="PS51257">
    <property type="entry name" value="PROKAR_LIPOPROTEIN"/>
    <property type="match status" value="1"/>
</dbReference>
<dbReference type="InterPro" id="IPR001188">
    <property type="entry name" value="Sperm_putr-bd"/>
</dbReference>
<reference evidence="5" key="2">
    <citation type="journal article" date="2022" name="Microbiol. Resour. Announc.">
        <title>Metagenome Sequencing to Explore Phylogenomics of Terrestrial Cyanobacteria.</title>
        <authorList>
            <person name="Ward R.D."/>
            <person name="Stajich J.E."/>
            <person name="Johansen J.R."/>
            <person name="Huntemann M."/>
            <person name="Clum A."/>
            <person name="Foster B."/>
            <person name="Foster B."/>
            <person name="Roux S."/>
            <person name="Palaniappan K."/>
            <person name="Varghese N."/>
            <person name="Mukherjee S."/>
            <person name="Reddy T.B.K."/>
            <person name="Daum C."/>
            <person name="Copeland A."/>
            <person name="Chen I.A."/>
            <person name="Ivanova N.N."/>
            <person name="Kyrpides N.C."/>
            <person name="Shapiro N."/>
            <person name="Eloe-Fadrosh E.A."/>
            <person name="Pietrasiak N."/>
        </authorList>
    </citation>
    <scope>NUCLEOTIDE SEQUENCE</scope>
    <source>
        <strain evidence="5">CPER-KK1</strain>
    </source>
</reference>
<dbReference type="AlphaFoldDB" id="A0A951PQE0"/>
<gene>
    <name evidence="5" type="ORF">KME25_25210</name>
</gene>
<comment type="subcellular location">
    <subcellularLocation>
        <location evidence="1">Periplasm</location>
    </subcellularLocation>
</comment>
<dbReference type="GO" id="GO:0015846">
    <property type="term" value="P:polyamine transport"/>
    <property type="evidence" value="ECO:0007669"/>
    <property type="project" value="InterPro"/>
</dbReference>
<dbReference type="GO" id="GO:0042597">
    <property type="term" value="C:periplasmic space"/>
    <property type="evidence" value="ECO:0007669"/>
    <property type="project" value="UniProtKB-SubCell"/>
</dbReference>
<protein>
    <submittedName>
        <fullName evidence="5">Extracellular solute-binding protein</fullName>
    </submittedName>
</protein>
<dbReference type="EMBL" id="JAHHIF010000047">
    <property type="protein sequence ID" value="MBW4547713.1"/>
    <property type="molecule type" value="Genomic_DNA"/>
</dbReference>
<dbReference type="CDD" id="cd13661">
    <property type="entry name" value="PBP2_PotD_PotF_like_1"/>
    <property type="match status" value="1"/>
</dbReference>
<keyword evidence="3" id="KW-0732">Signal</keyword>
<dbReference type="Proteomes" id="UP000753908">
    <property type="component" value="Unassembled WGS sequence"/>
</dbReference>
<keyword evidence="4" id="KW-0574">Periplasm</keyword>
<dbReference type="Gene3D" id="3.40.190.10">
    <property type="entry name" value="Periplasmic binding protein-like II"/>
    <property type="match status" value="2"/>
</dbReference>